<dbReference type="Proteomes" id="UP001595387">
    <property type="component" value="Unassembled WGS sequence"/>
</dbReference>
<sequence length="96" mass="10876">MVKDFLVAVTPELENYLREGEVISHENMVEMIKTAVKHAEISCFIAFHKQKGTTLVTDGDGNVLERLLLSLPENIWLVLEETDANITCVAMLPREY</sequence>
<dbReference type="EMBL" id="JBHRRZ010000008">
    <property type="protein sequence ID" value="MFC2947631.1"/>
    <property type="molecule type" value="Genomic_DNA"/>
</dbReference>
<evidence type="ECO:0000313" key="2">
    <source>
        <dbReference type="Proteomes" id="UP001595387"/>
    </source>
</evidence>
<accession>A0ABV7A3N5</accession>
<evidence type="ECO:0000313" key="1">
    <source>
        <dbReference type="EMBL" id="MFC2947631.1"/>
    </source>
</evidence>
<reference evidence="2" key="1">
    <citation type="journal article" date="2019" name="Int. J. Syst. Evol. Microbiol.">
        <title>The Global Catalogue of Microorganisms (GCM) 10K type strain sequencing project: providing services to taxonomists for standard genome sequencing and annotation.</title>
        <authorList>
            <consortium name="The Broad Institute Genomics Platform"/>
            <consortium name="The Broad Institute Genome Sequencing Center for Infectious Disease"/>
            <person name="Wu L."/>
            <person name="Ma J."/>
        </authorList>
    </citation>
    <scope>NUCLEOTIDE SEQUENCE [LARGE SCALE GENOMIC DNA]</scope>
    <source>
        <strain evidence="2">KCTC 13193</strain>
    </source>
</reference>
<comment type="caution">
    <text evidence="1">The sequence shown here is derived from an EMBL/GenBank/DDBJ whole genome shotgun (WGS) entry which is preliminary data.</text>
</comment>
<organism evidence="1 2">
    <name type="scientific">Virgibacillus sediminis</name>
    <dbReference type="NCBI Taxonomy" id="202260"/>
    <lineage>
        <taxon>Bacteria</taxon>
        <taxon>Bacillati</taxon>
        <taxon>Bacillota</taxon>
        <taxon>Bacilli</taxon>
        <taxon>Bacillales</taxon>
        <taxon>Bacillaceae</taxon>
        <taxon>Virgibacillus</taxon>
    </lineage>
</organism>
<proteinExistence type="predicted"/>
<protein>
    <submittedName>
        <fullName evidence="1">Uncharacterized protein</fullName>
    </submittedName>
</protein>
<gene>
    <name evidence="1" type="ORF">ACFODW_04605</name>
</gene>
<keyword evidence="2" id="KW-1185">Reference proteome</keyword>
<dbReference type="RefSeq" id="WP_390303652.1">
    <property type="nucleotide sequence ID" value="NZ_JBHRRZ010000008.1"/>
</dbReference>
<name>A0ABV7A3N5_9BACI</name>